<dbReference type="EMBL" id="KV419463">
    <property type="protein sequence ID" value="KZS86920.1"/>
    <property type="molecule type" value="Genomic_DNA"/>
</dbReference>
<sequence length="368" mass="39713">RSRGCCVCCGVRCDLVFKALGIAIALYLGYGLFRLVQWARTPSPTGLEDMPEYSASLGCLNVPYIYGGDSENIYSFPVSNPDGSSSSVSINLSGGAVGTLLVAQGDEDDVQIEMDLRTNEEPLLDKVVLLVENTEDISRKQFKLSTPASAASEDACMRYDIIVRVPSGLKELEINSKAISHVKFDERSSLSLESLSINLQSAFPSNLLLPTSEIQAISTSLEMRGGYLVGSAAILNQTMIKTSRGSAISNIHFFSEPYGFPSTPATLKTDTGSGRSDFWYANPEKRPIRSEHIASSAGDLYLTYREARYEGKLDVKSKSMSSTGIEGMMGARPGAGGGTGEKTDPWVGDEQGGDKLKVRSQGWVGLYF</sequence>
<dbReference type="Proteomes" id="UP000076722">
    <property type="component" value="Unassembled WGS sequence"/>
</dbReference>
<keyword evidence="3" id="KW-1185">Reference proteome</keyword>
<evidence type="ECO:0000313" key="3">
    <source>
        <dbReference type="Proteomes" id="UP000076722"/>
    </source>
</evidence>
<dbReference type="AlphaFoldDB" id="A0A164MPZ1"/>
<reference evidence="2 3" key="1">
    <citation type="journal article" date="2016" name="Mol. Biol. Evol.">
        <title>Comparative Genomics of Early-Diverging Mushroom-Forming Fungi Provides Insights into the Origins of Lignocellulose Decay Capabilities.</title>
        <authorList>
            <person name="Nagy L.G."/>
            <person name="Riley R."/>
            <person name="Tritt A."/>
            <person name="Adam C."/>
            <person name="Daum C."/>
            <person name="Floudas D."/>
            <person name="Sun H."/>
            <person name="Yadav J.S."/>
            <person name="Pangilinan J."/>
            <person name="Larsson K.H."/>
            <person name="Matsuura K."/>
            <person name="Barry K."/>
            <person name="Labutti K."/>
            <person name="Kuo R."/>
            <person name="Ohm R.A."/>
            <person name="Bhattacharya S.S."/>
            <person name="Shirouzu T."/>
            <person name="Yoshinaga Y."/>
            <person name="Martin F.M."/>
            <person name="Grigoriev I.V."/>
            <person name="Hibbett D.S."/>
        </authorList>
    </citation>
    <scope>NUCLEOTIDE SEQUENCE [LARGE SCALE GENOMIC DNA]</scope>
    <source>
        <strain evidence="2 3">HHB9708</strain>
    </source>
</reference>
<dbReference type="OrthoDB" id="2991206at2759"/>
<feature type="region of interest" description="Disordered" evidence="1">
    <location>
        <begin position="323"/>
        <end position="354"/>
    </location>
</feature>
<accession>A0A164MPZ1</accession>
<evidence type="ECO:0000256" key="1">
    <source>
        <dbReference type="SAM" id="MobiDB-lite"/>
    </source>
</evidence>
<name>A0A164MPZ1_9AGAM</name>
<gene>
    <name evidence="2" type="ORF">SISNIDRAFT_420395</name>
</gene>
<organism evidence="2 3">
    <name type="scientific">Sistotremastrum niveocremeum HHB9708</name>
    <dbReference type="NCBI Taxonomy" id="1314777"/>
    <lineage>
        <taxon>Eukaryota</taxon>
        <taxon>Fungi</taxon>
        <taxon>Dikarya</taxon>
        <taxon>Basidiomycota</taxon>
        <taxon>Agaricomycotina</taxon>
        <taxon>Agaricomycetes</taxon>
        <taxon>Sistotremastrales</taxon>
        <taxon>Sistotremastraceae</taxon>
        <taxon>Sertulicium</taxon>
        <taxon>Sertulicium niveocremeum</taxon>
    </lineage>
</organism>
<evidence type="ECO:0000313" key="2">
    <source>
        <dbReference type="EMBL" id="KZS86920.1"/>
    </source>
</evidence>
<proteinExistence type="predicted"/>
<protein>
    <submittedName>
        <fullName evidence="2">Uncharacterized protein</fullName>
    </submittedName>
</protein>
<feature type="non-terminal residue" evidence="2">
    <location>
        <position position="1"/>
    </location>
</feature>